<sequence>MLPASITDLPTELLVEIFEHPTFPSEALYSSALLCRRLHFIALPIYFSRNGVDLDTKSAVLTLRSDGRDPLSALQICLFLPSMRQISFTLNFDPGVYHHARCLSTGSDRVLKDWARQYGDLLTCIVKAGCTSLTVIKGSQLTEAYRIGEIQLRDRYLPSAIRRLLPLYHSRVAGFKRRSAQGTKDIRLSALPSPRVSHLTSLHILSATLVVPPGLDWTLSVLRYCPITTLTICMSRISGDKRVWRKVLPLMRAAAPNLTTVSLLEVYHWDQEAAISFVAQLPRLIDLTLDFGSPPHPPLPPLALERAEIIGQPAGLAGRRGRPFLPSQLAAIDRIDHIGLPAPKLRRRDRAG</sequence>
<dbReference type="OrthoDB" id="3054030at2759"/>
<proteinExistence type="predicted"/>
<evidence type="ECO:0008006" key="3">
    <source>
        <dbReference type="Google" id="ProtNLM"/>
    </source>
</evidence>
<keyword evidence="2" id="KW-1185">Reference proteome</keyword>
<dbReference type="CDD" id="cd09917">
    <property type="entry name" value="F-box_SF"/>
    <property type="match status" value="1"/>
</dbReference>
<dbReference type="EMBL" id="JACAZH010000020">
    <property type="protein sequence ID" value="KAF7345138.1"/>
    <property type="molecule type" value="Genomic_DNA"/>
</dbReference>
<comment type="caution">
    <text evidence="1">The sequence shown here is derived from an EMBL/GenBank/DDBJ whole genome shotgun (WGS) entry which is preliminary data.</text>
</comment>
<evidence type="ECO:0000313" key="1">
    <source>
        <dbReference type="EMBL" id="KAF7345138.1"/>
    </source>
</evidence>
<organism evidence="1 2">
    <name type="scientific">Mycena sanguinolenta</name>
    <dbReference type="NCBI Taxonomy" id="230812"/>
    <lineage>
        <taxon>Eukaryota</taxon>
        <taxon>Fungi</taxon>
        <taxon>Dikarya</taxon>
        <taxon>Basidiomycota</taxon>
        <taxon>Agaricomycotina</taxon>
        <taxon>Agaricomycetes</taxon>
        <taxon>Agaricomycetidae</taxon>
        <taxon>Agaricales</taxon>
        <taxon>Marasmiineae</taxon>
        <taxon>Mycenaceae</taxon>
        <taxon>Mycena</taxon>
    </lineage>
</organism>
<accession>A0A8H6XNQ0</accession>
<dbReference type="Proteomes" id="UP000623467">
    <property type="component" value="Unassembled WGS sequence"/>
</dbReference>
<evidence type="ECO:0000313" key="2">
    <source>
        <dbReference type="Proteomes" id="UP000623467"/>
    </source>
</evidence>
<reference evidence="1" key="1">
    <citation type="submission" date="2020-05" db="EMBL/GenBank/DDBJ databases">
        <title>Mycena genomes resolve the evolution of fungal bioluminescence.</title>
        <authorList>
            <person name="Tsai I.J."/>
        </authorList>
    </citation>
    <scope>NUCLEOTIDE SEQUENCE</scope>
    <source>
        <strain evidence="1">160909Yilan</strain>
    </source>
</reference>
<gene>
    <name evidence="1" type="ORF">MSAN_01889900</name>
</gene>
<protein>
    <recommendedName>
        <fullName evidence="3">F-box domain-containing protein</fullName>
    </recommendedName>
</protein>
<name>A0A8H6XNQ0_9AGAR</name>
<dbReference type="AlphaFoldDB" id="A0A8H6XNQ0"/>